<dbReference type="Gene3D" id="1.10.10.60">
    <property type="entry name" value="Homeodomain-like"/>
    <property type="match status" value="1"/>
</dbReference>
<dbReference type="GO" id="GO:0003677">
    <property type="term" value="F:DNA binding"/>
    <property type="evidence" value="ECO:0007669"/>
    <property type="project" value="InterPro"/>
</dbReference>
<sequence>MSSPKRRTYDSEFKQNAVLLTEDPSRTVTEVAESLGVAKDLLYRWRREFAAQGKVAFSGRGNPALTDEQRRIRELEKKLKNAELERDILKKSLGHLQQRTEIKFQIIKNCRSLFPVKKMCHMLGVSQSGFYSWATRPPSQRARHNAQLRVRIRELFEEHKRTAGSPMITEDLRAEDAFRHVSRSRVARHMREMGLRCQTMKKFVVTTDSSHSEPVAPNVLNRRFSASAPNVTWVSDITYIKIGRTWHYLTVFIDLYSRLVVGWDLSASLERHSVIHAFRKAVARRRPSKGLLVHSDRGIQYASRDFRKELHRHGCIQSMSRKGNCWDNAVAESFFHTLKTQLIYQRKFTDRREAELALFHYIEAYYNRRRRHSSNGWMSPAAFENFNQEYKKVA</sequence>
<dbReference type="Pfam" id="PF00665">
    <property type="entry name" value="rve"/>
    <property type="match status" value="1"/>
</dbReference>
<dbReference type="EMBL" id="CP000112">
    <property type="protein sequence ID" value="ABB38541.2"/>
    <property type="molecule type" value="Genomic_DNA"/>
</dbReference>
<dbReference type="GO" id="GO:0004803">
    <property type="term" value="F:transposase activity"/>
    <property type="evidence" value="ECO:0007669"/>
    <property type="project" value="InterPro"/>
</dbReference>
<feature type="coiled-coil region" evidence="1">
    <location>
        <begin position="65"/>
        <end position="99"/>
    </location>
</feature>
<dbReference type="AlphaFoldDB" id="Q310V5"/>
<dbReference type="Pfam" id="PF13333">
    <property type="entry name" value="rve_2"/>
    <property type="match status" value="1"/>
</dbReference>
<dbReference type="EMBL" id="CP000112">
    <property type="protein sequence ID" value="ABB38196.2"/>
    <property type="molecule type" value="Genomic_DNA"/>
</dbReference>
<dbReference type="Pfam" id="PF13276">
    <property type="entry name" value="HTH_21"/>
    <property type="match status" value="1"/>
</dbReference>
<dbReference type="InterPro" id="IPR050900">
    <property type="entry name" value="Transposase_IS3/IS150/IS904"/>
</dbReference>
<name>Q310V5_OLEA2</name>
<feature type="domain" description="Integrase catalytic" evidence="2">
    <location>
        <begin position="225"/>
        <end position="388"/>
    </location>
</feature>
<protein>
    <submittedName>
        <fullName evidence="4">Integrase catalytic region, ISDde3</fullName>
    </submittedName>
</protein>
<dbReference type="PANTHER" id="PTHR46889:SF4">
    <property type="entry name" value="TRANSPOSASE INSO FOR INSERTION SEQUENCE ELEMENT IS911B-RELATED"/>
    <property type="match status" value="1"/>
</dbReference>
<keyword evidence="5" id="KW-1185">Reference proteome</keyword>
<reference evidence="4 5" key="1">
    <citation type="journal article" date="2011" name="J. Bacteriol.">
        <title>Complete genome sequence and updated annotation of Desulfovibrio alaskensis G20.</title>
        <authorList>
            <person name="Hauser L.J."/>
            <person name="Land M.L."/>
            <person name="Brown S.D."/>
            <person name="Larimer F."/>
            <person name="Keller K.L."/>
            <person name="Rapp-Giles B.J."/>
            <person name="Price M.N."/>
            <person name="Lin M."/>
            <person name="Bruce D.C."/>
            <person name="Detter J.C."/>
            <person name="Tapia R."/>
            <person name="Han C.S."/>
            <person name="Goodwin L.A."/>
            <person name="Cheng J.F."/>
            <person name="Pitluck S."/>
            <person name="Copeland A."/>
            <person name="Lucas S."/>
            <person name="Nolan M."/>
            <person name="Lapidus A.L."/>
            <person name="Palumbo A.V."/>
            <person name="Wall J.D."/>
        </authorList>
    </citation>
    <scope>NUCLEOTIDE SEQUENCE [LARGE SCALE GENOMIC DNA]</scope>
    <source>
        <strain evidence="5">ATCC BAA 1058 / DSM 17464 / G20</strain>
        <strain evidence="4">G20</strain>
    </source>
</reference>
<dbReference type="KEGG" id="dde:Dde_1397"/>
<organism evidence="4 5">
    <name type="scientific">Oleidesulfovibrio alaskensis (strain ATCC BAA-1058 / DSM 17464 / G20)</name>
    <name type="common">Desulfovibrio alaskensis</name>
    <dbReference type="NCBI Taxonomy" id="207559"/>
    <lineage>
        <taxon>Bacteria</taxon>
        <taxon>Pseudomonadati</taxon>
        <taxon>Thermodesulfobacteriota</taxon>
        <taxon>Desulfovibrionia</taxon>
        <taxon>Desulfovibrionales</taxon>
        <taxon>Desulfovibrionaceae</taxon>
        <taxon>Oleidesulfovibrio</taxon>
    </lineage>
</organism>
<dbReference type="Gene3D" id="3.30.420.10">
    <property type="entry name" value="Ribonuclease H-like superfamily/Ribonuclease H"/>
    <property type="match status" value="1"/>
</dbReference>
<dbReference type="eggNOG" id="COG2801">
    <property type="taxonomic scope" value="Bacteria"/>
</dbReference>
<evidence type="ECO:0000256" key="1">
    <source>
        <dbReference type="SAM" id="Coils"/>
    </source>
</evidence>
<dbReference type="PANTHER" id="PTHR46889">
    <property type="entry name" value="TRANSPOSASE INSF FOR INSERTION SEQUENCE IS3B-RELATED"/>
    <property type="match status" value="1"/>
</dbReference>
<dbReference type="InterPro" id="IPR025948">
    <property type="entry name" value="HTH-like_dom"/>
</dbReference>
<dbReference type="InterPro" id="IPR012337">
    <property type="entry name" value="RNaseH-like_sf"/>
</dbReference>
<evidence type="ECO:0000313" key="4">
    <source>
        <dbReference type="EMBL" id="ABB38541.2"/>
    </source>
</evidence>
<evidence type="ECO:0000313" key="3">
    <source>
        <dbReference type="EMBL" id="ABB38196.2"/>
    </source>
</evidence>
<evidence type="ECO:0000259" key="2">
    <source>
        <dbReference type="PROSITE" id="PS50994"/>
    </source>
</evidence>
<dbReference type="PROSITE" id="PS50994">
    <property type="entry name" value="INTEGRASE"/>
    <property type="match status" value="1"/>
</dbReference>
<dbReference type="SUPFAM" id="SSF53098">
    <property type="entry name" value="Ribonuclease H-like"/>
    <property type="match status" value="1"/>
</dbReference>
<dbReference type="Proteomes" id="UP000002710">
    <property type="component" value="Chromosome"/>
</dbReference>
<dbReference type="InterPro" id="IPR001584">
    <property type="entry name" value="Integrase_cat-core"/>
</dbReference>
<gene>
    <name evidence="3" type="ordered locus">Dde_1397</name>
    <name evidence="4" type="ordered locus">Dde_1744</name>
</gene>
<dbReference type="SUPFAM" id="SSF46689">
    <property type="entry name" value="Homeodomain-like"/>
    <property type="match status" value="1"/>
</dbReference>
<evidence type="ECO:0000313" key="5">
    <source>
        <dbReference type="Proteomes" id="UP000002710"/>
    </source>
</evidence>
<dbReference type="HOGENOM" id="CLU_027402_33_2_7"/>
<dbReference type="InterPro" id="IPR048020">
    <property type="entry name" value="Transpos_IS3"/>
</dbReference>
<dbReference type="GO" id="GO:0006313">
    <property type="term" value="P:DNA transposition"/>
    <property type="evidence" value="ECO:0007669"/>
    <property type="project" value="InterPro"/>
</dbReference>
<dbReference type="InterPro" id="IPR009057">
    <property type="entry name" value="Homeodomain-like_sf"/>
</dbReference>
<accession>Q310V5</accession>
<dbReference type="GO" id="GO:0015074">
    <property type="term" value="P:DNA integration"/>
    <property type="evidence" value="ECO:0007669"/>
    <property type="project" value="InterPro"/>
</dbReference>
<proteinExistence type="predicted"/>
<dbReference type="NCBIfam" id="NF033516">
    <property type="entry name" value="transpos_IS3"/>
    <property type="match status" value="1"/>
</dbReference>
<dbReference type="InterPro" id="IPR002514">
    <property type="entry name" value="Transposase_8"/>
</dbReference>
<keyword evidence="1" id="KW-0175">Coiled coil</keyword>
<dbReference type="KEGG" id="dde:Dde_1744"/>
<dbReference type="InterPro" id="IPR036397">
    <property type="entry name" value="RNaseH_sf"/>
</dbReference>
<dbReference type="Pfam" id="PF01527">
    <property type="entry name" value="HTH_Tnp_1"/>
    <property type="match status" value="1"/>
</dbReference>